<evidence type="ECO:0000256" key="6">
    <source>
        <dbReference type="ARBA" id="ARBA00022670"/>
    </source>
</evidence>
<keyword evidence="13" id="KW-0511">Multifunctional enzyme</keyword>
<keyword evidence="11" id="KW-0573">Peptidoglycan synthesis</keyword>
<keyword evidence="8" id="KW-0808">Transferase</keyword>
<feature type="domain" description="Penicillin-binding protein transpeptidase" evidence="18">
    <location>
        <begin position="336"/>
        <end position="616"/>
    </location>
</feature>
<protein>
    <submittedName>
        <fullName evidence="20">Penicillin-binding protein</fullName>
    </submittedName>
</protein>
<keyword evidence="7" id="KW-0328">Glycosyltransferase</keyword>
<dbReference type="InterPro" id="IPR001264">
    <property type="entry name" value="Glyco_trans_51"/>
</dbReference>
<evidence type="ECO:0000256" key="5">
    <source>
        <dbReference type="ARBA" id="ARBA00022645"/>
    </source>
</evidence>
<feature type="transmembrane region" description="Helical" evidence="17">
    <location>
        <begin position="12"/>
        <end position="38"/>
    </location>
</feature>
<dbReference type="GO" id="GO:0009252">
    <property type="term" value="P:peptidoglycan biosynthetic process"/>
    <property type="evidence" value="ECO:0007669"/>
    <property type="project" value="UniProtKB-KW"/>
</dbReference>
<dbReference type="InterPro" id="IPR001460">
    <property type="entry name" value="PCN-bd_Tpept"/>
</dbReference>
<comment type="similarity">
    <text evidence="3">In the N-terminal section; belongs to the glycosyltransferase 51 family.</text>
</comment>
<dbReference type="NCBIfam" id="TIGR02074">
    <property type="entry name" value="PBP_1a_fam"/>
    <property type="match status" value="1"/>
</dbReference>
<dbReference type="PANTHER" id="PTHR32282:SF11">
    <property type="entry name" value="PENICILLIN-BINDING PROTEIN 1B"/>
    <property type="match status" value="1"/>
</dbReference>
<dbReference type="GO" id="GO:0008658">
    <property type="term" value="F:penicillin binding"/>
    <property type="evidence" value="ECO:0007669"/>
    <property type="project" value="InterPro"/>
</dbReference>
<evidence type="ECO:0000256" key="14">
    <source>
        <dbReference type="ARBA" id="ARBA00023316"/>
    </source>
</evidence>
<comment type="similarity">
    <text evidence="2">In the C-terminal section; belongs to the transpeptidase family.</text>
</comment>
<organism evidence="20 21">
    <name type="scientific">Candidatus Harrisonbacteria bacterium CG10_big_fil_rev_8_21_14_0_10_40_38</name>
    <dbReference type="NCBI Taxonomy" id="1974583"/>
    <lineage>
        <taxon>Bacteria</taxon>
        <taxon>Candidatus Harrisoniibacteriota</taxon>
    </lineage>
</organism>
<keyword evidence="10" id="KW-0133">Cell shape</keyword>
<dbReference type="AlphaFoldDB" id="A0A2H0URB3"/>
<keyword evidence="4" id="KW-1003">Cell membrane</keyword>
<comment type="subcellular location">
    <subcellularLocation>
        <location evidence="1">Cell membrane</location>
    </subcellularLocation>
</comment>
<sequence>MKNKFVKIFKKWSLKTILIGLSSFVLIGILAFALFVFFTIQTLPSPELLENRQIAQSTKIYDRTGKVLLYEIHGEEIRTIIDFANIPQSVKDATIAVEDAGFYTHNAVEVQSIIRAFFANIRVFLFGQGIVQGGSTITQQLAKKAFLSDERTPTRKIKELVLSIQLEKKFTKDEILEAYLNQIPYGSNAYGIEAASQIFFSKPAKDLTIAESALLAALPQAPSYYSPWGQHKDALMARWKYVLNRMEAEHFITAEEKKEALETELVFASPSKGIKAPHFVIMVQDYLNKEYGEDFVRTNGLNVITTLDWDLQEKAEKIVYDGANRNEELYKGDNASLVAEDPKTGQILSLVGSRDYFDVAHDGNFNVATQGLRQPGSSFKPFVYAAAFEKGFLPETIVFDLETEFDTTGNIKKSYKPGNYDNKFRGPVDLRHALAQSINVPAVKVLYLVGIPNALKTAQRLGITTLTSPNRYGLSLVLGGGEVKLIDMVHAYSVFADDGVKHPQSFILEIKDSLKNKVLESYRDDPEKVMDSQYTRLINDVLSDQQARAPIFGGSLLIPSLSHQIAVKTGTTNNYKDAWTIGYTPSLVVGVWAGNNDNTPMTREGASIAAAVPIWKSFMTQVLPKYSPENFPKPEPTISDKPIVRGEYIVTYSSDNALYPQVHNILFYVDRNNPLGARPQTPESDIQYSQWEEPVLTWAKQFIPNFENSFNKEIPPDSVVVNRGESSSHGSLSLNINSPANGDFIDNSFNFDANIFSENPIDRIEIYFNDILVQTARDISLRDDHTTRYTTIINPPQPTTQNLLRVVIYDNSQNKSEQKIILFTHS</sequence>
<dbReference type="InterPro" id="IPR050396">
    <property type="entry name" value="Glycosyltr_51/Transpeptidase"/>
</dbReference>
<dbReference type="SUPFAM" id="SSF53955">
    <property type="entry name" value="Lysozyme-like"/>
    <property type="match status" value="1"/>
</dbReference>
<evidence type="ECO:0000256" key="17">
    <source>
        <dbReference type="SAM" id="Phobius"/>
    </source>
</evidence>
<dbReference type="Proteomes" id="UP000231157">
    <property type="component" value="Unassembled WGS sequence"/>
</dbReference>
<gene>
    <name evidence="20" type="ORF">COU07_03715</name>
</gene>
<evidence type="ECO:0000256" key="1">
    <source>
        <dbReference type="ARBA" id="ARBA00004236"/>
    </source>
</evidence>
<dbReference type="Pfam" id="PF00905">
    <property type="entry name" value="Transpeptidase"/>
    <property type="match status" value="1"/>
</dbReference>
<evidence type="ECO:0000256" key="4">
    <source>
        <dbReference type="ARBA" id="ARBA00022475"/>
    </source>
</evidence>
<dbReference type="GO" id="GO:0009002">
    <property type="term" value="F:serine-type D-Ala-D-Ala carboxypeptidase activity"/>
    <property type="evidence" value="ECO:0007669"/>
    <property type="project" value="UniProtKB-EC"/>
</dbReference>
<evidence type="ECO:0000256" key="16">
    <source>
        <dbReference type="ARBA" id="ARBA00049902"/>
    </source>
</evidence>
<dbReference type="GO" id="GO:0008955">
    <property type="term" value="F:peptidoglycan glycosyltransferase activity"/>
    <property type="evidence" value="ECO:0007669"/>
    <property type="project" value="UniProtKB-EC"/>
</dbReference>
<evidence type="ECO:0000256" key="3">
    <source>
        <dbReference type="ARBA" id="ARBA00007739"/>
    </source>
</evidence>
<accession>A0A2H0URB3</accession>
<proteinExistence type="inferred from homology"/>
<evidence type="ECO:0000256" key="10">
    <source>
        <dbReference type="ARBA" id="ARBA00022960"/>
    </source>
</evidence>
<keyword evidence="12 17" id="KW-0472">Membrane</keyword>
<feature type="domain" description="Glycosyl transferase family 51" evidence="19">
    <location>
        <begin position="69"/>
        <end position="247"/>
    </location>
</feature>
<reference evidence="21" key="1">
    <citation type="submission" date="2017-09" db="EMBL/GenBank/DDBJ databases">
        <title>Depth-based differentiation of microbial function through sediment-hosted aquifers and enrichment of novel symbionts in the deep terrestrial subsurface.</title>
        <authorList>
            <person name="Probst A.J."/>
            <person name="Ladd B."/>
            <person name="Jarett J.K."/>
            <person name="Geller-Mcgrath D.E."/>
            <person name="Sieber C.M.K."/>
            <person name="Emerson J.B."/>
            <person name="Anantharaman K."/>
            <person name="Thomas B.C."/>
            <person name="Malmstrom R."/>
            <person name="Stieglmeier M."/>
            <person name="Klingl A."/>
            <person name="Woyke T."/>
            <person name="Ryan C.M."/>
            <person name="Banfield J.F."/>
        </authorList>
    </citation>
    <scope>NUCLEOTIDE SEQUENCE [LARGE SCALE GENOMIC DNA]</scope>
</reference>
<evidence type="ECO:0000313" key="20">
    <source>
        <dbReference type="EMBL" id="PIR88969.1"/>
    </source>
</evidence>
<dbReference type="InterPro" id="IPR013783">
    <property type="entry name" value="Ig-like_fold"/>
</dbReference>
<keyword evidence="5" id="KW-0121">Carboxypeptidase</keyword>
<dbReference type="EMBL" id="PFAZ01000009">
    <property type="protein sequence ID" value="PIR88969.1"/>
    <property type="molecule type" value="Genomic_DNA"/>
</dbReference>
<evidence type="ECO:0000256" key="11">
    <source>
        <dbReference type="ARBA" id="ARBA00022984"/>
    </source>
</evidence>
<dbReference type="FunFam" id="1.10.3810.10:FF:000001">
    <property type="entry name" value="Penicillin-binding protein 1A"/>
    <property type="match status" value="1"/>
</dbReference>
<dbReference type="PANTHER" id="PTHR32282">
    <property type="entry name" value="BINDING PROTEIN TRANSPEPTIDASE, PUTATIVE-RELATED"/>
    <property type="match status" value="1"/>
</dbReference>
<evidence type="ECO:0000256" key="12">
    <source>
        <dbReference type="ARBA" id="ARBA00023136"/>
    </source>
</evidence>
<dbReference type="SUPFAM" id="SSF56601">
    <property type="entry name" value="beta-lactamase/transpeptidase-like"/>
    <property type="match status" value="1"/>
</dbReference>
<dbReference type="InterPro" id="IPR036950">
    <property type="entry name" value="PBP_transglycosylase"/>
</dbReference>
<dbReference type="Pfam" id="PF00912">
    <property type="entry name" value="Transgly"/>
    <property type="match status" value="1"/>
</dbReference>
<dbReference type="Gene3D" id="1.10.3810.10">
    <property type="entry name" value="Biosynthetic peptidoglycan transglycosylase-like"/>
    <property type="match status" value="1"/>
</dbReference>
<dbReference type="GO" id="GO:0071555">
    <property type="term" value="P:cell wall organization"/>
    <property type="evidence" value="ECO:0007669"/>
    <property type="project" value="UniProtKB-KW"/>
</dbReference>
<dbReference type="InterPro" id="IPR023346">
    <property type="entry name" value="Lysozyme-like_dom_sf"/>
</dbReference>
<evidence type="ECO:0000256" key="9">
    <source>
        <dbReference type="ARBA" id="ARBA00022801"/>
    </source>
</evidence>
<dbReference type="GO" id="GO:0008360">
    <property type="term" value="P:regulation of cell shape"/>
    <property type="evidence" value="ECO:0007669"/>
    <property type="project" value="UniProtKB-KW"/>
</dbReference>
<name>A0A2H0URB3_9BACT</name>
<dbReference type="Gene3D" id="3.40.710.10">
    <property type="entry name" value="DD-peptidase/beta-lactamase superfamily"/>
    <property type="match status" value="1"/>
</dbReference>
<evidence type="ECO:0000259" key="18">
    <source>
        <dbReference type="Pfam" id="PF00905"/>
    </source>
</evidence>
<evidence type="ECO:0000259" key="19">
    <source>
        <dbReference type="Pfam" id="PF00912"/>
    </source>
</evidence>
<keyword evidence="17" id="KW-0812">Transmembrane</keyword>
<dbReference type="GO" id="GO:0006508">
    <property type="term" value="P:proteolysis"/>
    <property type="evidence" value="ECO:0007669"/>
    <property type="project" value="UniProtKB-KW"/>
</dbReference>
<dbReference type="GO" id="GO:0030288">
    <property type="term" value="C:outer membrane-bounded periplasmic space"/>
    <property type="evidence" value="ECO:0007669"/>
    <property type="project" value="TreeGrafter"/>
</dbReference>
<evidence type="ECO:0000256" key="7">
    <source>
        <dbReference type="ARBA" id="ARBA00022676"/>
    </source>
</evidence>
<dbReference type="GO" id="GO:0005886">
    <property type="term" value="C:plasma membrane"/>
    <property type="evidence" value="ECO:0007669"/>
    <property type="project" value="UniProtKB-SubCell"/>
</dbReference>
<evidence type="ECO:0000256" key="15">
    <source>
        <dbReference type="ARBA" id="ARBA00034000"/>
    </source>
</evidence>
<evidence type="ECO:0000256" key="2">
    <source>
        <dbReference type="ARBA" id="ARBA00007090"/>
    </source>
</evidence>
<comment type="caution">
    <text evidence="20">The sequence shown here is derived from an EMBL/GenBank/DDBJ whole genome shotgun (WGS) entry which is preliminary data.</text>
</comment>
<keyword evidence="14" id="KW-0961">Cell wall biogenesis/degradation</keyword>
<evidence type="ECO:0000256" key="8">
    <source>
        <dbReference type="ARBA" id="ARBA00022679"/>
    </source>
</evidence>
<dbReference type="InterPro" id="IPR012338">
    <property type="entry name" value="Beta-lactam/transpept-like"/>
</dbReference>
<keyword evidence="9" id="KW-0378">Hydrolase</keyword>
<keyword evidence="17" id="KW-1133">Transmembrane helix</keyword>
<evidence type="ECO:0000256" key="13">
    <source>
        <dbReference type="ARBA" id="ARBA00023268"/>
    </source>
</evidence>
<evidence type="ECO:0000313" key="21">
    <source>
        <dbReference type="Proteomes" id="UP000231157"/>
    </source>
</evidence>
<comment type="catalytic activity">
    <reaction evidence="16">
        <text>[GlcNAc-(1-&gt;4)-Mur2Ac(oyl-L-Ala-gamma-D-Glu-L-Lys-D-Ala-D-Ala)](n)-di-trans,octa-cis-undecaprenyl diphosphate + beta-D-GlcNAc-(1-&gt;4)-Mur2Ac(oyl-L-Ala-gamma-D-Glu-L-Lys-D-Ala-D-Ala)-di-trans,octa-cis-undecaprenyl diphosphate = [GlcNAc-(1-&gt;4)-Mur2Ac(oyl-L-Ala-gamma-D-Glu-L-Lys-D-Ala-D-Ala)](n+1)-di-trans,octa-cis-undecaprenyl diphosphate + di-trans,octa-cis-undecaprenyl diphosphate + H(+)</text>
        <dbReference type="Rhea" id="RHEA:23708"/>
        <dbReference type="Rhea" id="RHEA-COMP:9602"/>
        <dbReference type="Rhea" id="RHEA-COMP:9603"/>
        <dbReference type="ChEBI" id="CHEBI:15378"/>
        <dbReference type="ChEBI" id="CHEBI:58405"/>
        <dbReference type="ChEBI" id="CHEBI:60033"/>
        <dbReference type="ChEBI" id="CHEBI:78435"/>
        <dbReference type="EC" id="2.4.99.28"/>
    </reaction>
</comment>
<dbReference type="Gene3D" id="2.60.40.10">
    <property type="entry name" value="Immunoglobulins"/>
    <property type="match status" value="1"/>
</dbReference>
<keyword evidence="6" id="KW-0645">Protease</keyword>
<comment type="catalytic activity">
    <reaction evidence="15">
        <text>Preferential cleavage: (Ac)2-L-Lys-D-Ala-|-D-Ala. Also transpeptidation of peptidyl-alanyl moieties that are N-acyl substituents of D-alanine.</text>
        <dbReference type="EC" id="3.4.16.4"/>
    </reaction>
</comment>